<protein>
    <submittedName>
        <fullName evidence="1">Uncharacterized protein</fullName>
    </submittedName>
</protein>
<name>A0ABV9GED9_9ACTN</name>
<dbReference type="Proteomes" id="UP001595993">
    <property type="component" value="Unassembled WGS sequence"/>
</dbReference>
<dbReference type="EMBL" id="JBHSFE010000024">
    <property type="protein sequence ID" value="MFC4611509.1"/>
    <property type="molecule type" value="Genomic_DNA"/>
</dbReference>
<keyword evidence="2" id="KW-1185">Reference proteome</keyword>
<evidence type="ECO:0000313" key="1">
    <source>
        <dbReference type="EMBL" id="MFC4611509.1"/>
    </source>
</evidence>
<proteinExistence type="predicted"/>
<gene>
    <name evidence="1" type="ORF">ACFO9E_27515</name>
</gene>
<comment type="caution">
    <text evidence="1">The sequence shown here is derived from an EMBL/GenBank/DDBJ whole genome shotgun (WGS) entry which is preliminary data.</text>
</comment>
<accession>A0ABV9GED9</accession>
<evidence type="ECO:0000313" key="2">
    <source>
        <dbReference type="Proteomes" id="UP001595993"/>
    </source>
</evidence>
<organism evidence="1 2">
    <name type="scientific">Streptomyces maoxianensis</name>
    <dbReference type="NCBI Taxonomy" id="1459942"/>
    <lineage>
        <taxon>Bacteria</taxon>
        <taxon>Bacillati</taxon>
        <taxon>Actinomycetota</taxon>
        <taxon>Actinomycetes</taxon>
        <taxon>Kitasatosporales</taxon>
        <taxon>Streptomycetaceae</taxon>
        <taxon>Streptomyces</taxon>
    </lineage>
</organism>
<sequence length="101" mass="11120">MNLDEYYEAGTDQPPVLRGVASGRFVGHGLYDRLVFCGPTLKSNSRAFASICELDSSGKPFMGQATMHVSNVIPLDDGNLEVVGHVQWNSNISLRLSVFWM</sequence>
<reference evidence="2" key="1">
    <citation type="journal article" date="2019" name="Int. J. Syst. Evol. Microbiol.">
        <title>The Global Catalogue of Microorganisms (GCM) 10K type strain sequencing project: providing services to taxonomists for standard genome sequencing and annotation.</title>
        <authorList>
            <consortium name="The Broad Institute Genomics Platform"/>
            <consortium name="The Broad Institute Genome Sequencing Center for Infectious Disease"/>
            <person name="Wu L."/>
            <person name="Ma J."/>
        </authorList>
    </citation>
    <scope>NUCLEOTIDE SEQUENCE [LARGE SCALE GENOMIC DNA]</scope>
    <source>
        <strain evidence="2">CGMCC 4.7139</strain>
    </source>
</reference>